<evidence type="ECO:0000256" key="1">
    <source>
        <dbReference type="ARBA" id="ARBA00004141"/>
    </source>
</evidence>
<evidence type="ECO:0000313" key="9">
    <source>
        <dbReference type="Proteomes" id="UP001259982"/>
    </source>
</evidence>
<sequence length="644" mass="71721">MRPHSLTLSRFLGVGVVATLAHVSIAGIVHYASSGNPFVANISGFTGAAAITYLGNFYWTFGHEADHGSAIARFFGLAILSLLASTAIIAFAHERLGLPFVFSLILVGAIVPITNYLLSRYWVFQTIESTARPSDYIELAFIISVLGMSVWACGSTILNHDTSWYLIATNRWLDGARLYEDIIEVNPPLAFYLTAPAVWVANKVPVLRPEMSFSLFVGALGLVSLIWARELLRRSLPSGRAKTAMIGAAVVALFVVPVPVFGQREHLMVILVLPYVLLAAFQPPTSSSHRIAIGLFAALGLALKPYFLALPLLIALTRVFQTRRIGSAFTPEHFAIAVACLAYVLAIFWLHPEYPGIIVPMARAVYGDYRVPLHELLVEPAMLGMLLLASAYLATNITDYKAHSAAQTLLVVVLSGGVFYLLQAKGWFYQRMPIHAFLCLAGMWLLIQSRHYRRRPAIAHYAVLMLLASATLWPVVSGRYNSSATANFSSFLHQIKDERSFIFLTSQVSLTFPMANAQDATPTSRYSALWLIPGSINRLESEPLAESTRKRVSEILEFARQSTVEDFLAGDPKTVFIDVRENKPYFDRSLTFDYLSFFMKDQRFATQWRRYKLIFQSPHFEVWQRNKSSDKTTSRVISLANQSS</sequence>
<keyword evidence="5 6" id="KW-0472">Membrane</keyword>
<feature type="transmembrane region" description="Helical" evidence="6">
    <location>
        <begin position="458"/>
        <end position="476"/>
    </location>
</feature>
<evidence type="ECO:0000256" key="5">
    <source>
        <dbReference type="ARBA" id="ARBA00023136"/>
    </source>
</evidence>
<organism evidence="8 9">
    <name type="scientific">Spectribacter acetivorans</name>
    <dbReference type="NCBI Taxonomy" id="3075603"/>
    <lineage>
        <taxon>Bacteria</taxon>
        <taxon>Pseudomonadati</taxon>
        <taxon>Pseudomonadota</taxon>
        <taxon>Gammaproteobacteria</taxon>
        <taxon>Salinisphaerales</taxon>
        <taxon>Salinisphaeraceae</taxon>
        <taxon>Spectribacter</taxon>
    </lineage>
</organism>
<dbReference type="RefSeq" id="WP_311660461.1">
    <property type="nucleotide sequence ID" value="NZ_JAVRHY010000021.1"/>
</dbReference>
<evidence type="ECO:0000259" key="7">
    <source>
        <dbReference type="Pfam" id="PF04138"/>
    </source>
</evidence>
<proteinExistence type="inferred from homology"/>
<dbReference type="Proteomes" id="UP001259982">
    <property type="component" value="Unassembled WGS sequence"/>
</dbReference>
<feature type="transmembrane region" description="Helical" evidence="6">
    <location>
        <begin position="428"/>
        <end position="446"/>
    </location>
</feature>
<name>A0ABU3BBE3_9GAMM</name>
<feature type="domain" description="GtrA/DPMS transmembrane" evidence="7">
    <location>
        <begin position="10"/>
        <end position="124"/>
    </location>
</feature>
<evidence type="ECO:0000256" key="2">
    <source>
        <dbReference type="ARBA" id="ARBA00009399"/>
    </source>
</evidence>
<evidence type="ECO:0000256" key="4">
    <source>
        <dbReference type="ARBA" id="ARBA00022989"/>
    </source>
</evidence>
<feature type="transmembrane region" description="Helical" evidence="6">
    <location>
        <begin position="371"/>
        <end position="393"/>
    </location>
</feature>
<feature type="transmembrane region" description="Helical" evidence="6">
    <location>
        <begin position="291"/>
        <end position="314"/>
    </location>
</feature>
<comment type="similarity">
    <text evidence="2">Belongs to the GtrA family.</text>
</comment>
<feature type="transmembrane region" description="Helical" evidence="6">
    <location>
        <begin position="12"/>
        <end position="32"/>
    </location>
</feature>
<dbReference type="EMBL" id="JAVRHY010000021">
    <property type="protein sequence ID" value="MDT0619796.1"/>
    <property type="molecule type" value="Genomic_DNA"/>
</dbReference>
<keyword evidence="4 6" id="KW-1133">Transmembrane helix</keyword>
<feature type="transmembrane region" description="Helical" evidence="6">
    <location>
        <begin position="213"/>
        <end position="232"/>
    </location>
</feature>
<comment type="caution">
    <text evidence="8">The sequence shown here is derived from an EMBL/GenBank/DDBJ whole genome shotgun (WGS) entry which is preliminary data.</text>
</comment>
<feature type="transmembrane region" description="Helical" evidence="6">
    <location>
        <begin position="38"/>
        <end position="59"/>
    </location>
</feature>
<feature type="transmembrane region" description="Helical" evidence="6">
    <location>
        <begin position="98"/>
        <end position="118"/>
    </location>
</feature>
<protein>
    <submittedName>
        <fullName evidence="8">GtrA family protein</fullName>
    </submittedName>
</protein>
<evidence type="ECO:0000313" key="8">
    <source>
        <dbReference type="EMBL" id="MDT0619796.1"/>
    </source>
</evidence>
<feature type="transmembrane region" description="Helical" evidence="6">
    <location>
        <begin position="405"/>
        <end position="422"/>
    </location>
</feature>
<feature type="transmembrane region" description="Helical" evidence="6">
    <location>
        <begin position="334"/>
        <end position="351"/>
    </location>
</feature>
<dbReference type="InterPro" id="IPR051401">
    <property type="entry name" value="GtrA_CellWall_Glycosyl"/>
</dbReference>
<feature type="transmembrane region" description="Helical" evidence="6">
    <location>
        <begin position="244"/>
        <end position="262"/>
    </location>
</feature>
<dbReference type="PANTHER" id="PTHR38459">
    <property type="entry name" value="PROPHAGE BACTOPRENOL-LINKED GLUCOSE TRANSLOCASE HOMOLOG"/>
    <property type="match status" value="1"/>
</dbReference>
<comment type="subcellular location">
    <subcellularLocation>
        <location evidence="1">Membrane</location>
        <topology evidence="1">Multi-pass membrane protein</topology>
    </subcellularLocation>
</comment>
<keyword evidence="3 6" id="KW-0812">Transmembrane</keyword>
<feature type="transmembrane region" description="Helical" evidence="6">
    <location>
        <begin position="71"/>
        <end position="92"/>
    </location>
</feature>
<dbReference type="InterPro" id="IPR007267">
    <property type="entry name" value="GtrA_DPMS_TM"/>
</dbReference>
<evidence type="ECO:0000256" key="6">
    <source>
        <dbReference type="SAM" id="Phobius"/>
    </source>
</evidence>
<accession>A0ABU3BBE3</accession>
<evidence type="ECO:0000256" key="3">
    <source>
        <dbReference type="ARBA" id="ARBA00022692"/>
    </source>
</evidence>
<reference evidence="8 9" key="1">
    <citation type="submission" date="2023-09" db="EMBL/GenBank/DDBJ databases">
        <authorList>
            <person name="Rey-Velasco X."/>
        </authorList>
    </citation>
    <scope>NUCLEOTIDE SEQUENCE [LARGE SCALE GENOMIC DNA]</scope>
    <source>
        <strain evidence="8 9">P385</strain>
    </source>
</reference>
<dbReference type="Pfam" id="PF04138">
    <property type="entry name" value="GtrA_DPMS_TM"/>
    <property type="match status" value="1"/>
</dbReference>
<gene>
    <name evidence="8" type="ORF">RM531_15085</name>
</gene>
<dbReference type="PANTHER" id="PTHR38459:SF1">
    <property type="entry name" value="PROPHAGE BACTOPRENOL-LINKED GLUCOSE TRANSLOCASE HOMOLOG"/>
    <property type="match status" value="1"/>
</dbReference>
<feature type="transmembrane region" description="Helical" evidence="6">
    <location>
        <begin position="139"/>
        <end position="158"/>
    </location>
</feature>
<keyword evidence="9" id="KW-1185">Reference proteome</keyword>